<proteinExistence type="predicted"/>
<reference evidence="3" key="1">
    <citation type="submission" date="2022-11" db="UniProtKB">
        <authorList>
            <consortium name="WormBaseParasite"/>
        </authorList>
    </citation>
    <scope>IDENTIFICATION</scope>
</reference>
<feature type="transmembrane region" description="Helical" evidence="1">
    <location>
        <begin position="144"/>
        <end position="167"/>
    </location>
</feature>
<evidence type="ECO:0000313" key="3">
    <source>
        <dbReference type="WBParaSite" id="nRc.2.0.1.t00271-RA"/>
    </source>
</evidence>
<organism evidence="2 3">
    <name type="scientific">Romanomermis culicivorax</name>
    <name type="common">Nematode worm</name>
    <dbReference type="NCBI Taxonomy" id="13658"/>
    <lineage>
        <taxon>Eukaryota</taxon>
        <taxon>Metazoa</taxon>
        <taxon>Ecdysozoa</taxon>
        <taxon>Nematoda</taxon>
        <taxon>Enoplea</taxon>
        <taxon>Dorylaimia</taxon>
        <taxon>Mermithida</taxon>
        <taxon>Mermithoidea</taxon>
        <taxon>Mermithidae</taxon>
        <taxon>Romanomermis</taxon>
    </lineage>
</organism>
<keyword evidence="1" id="KW-0812">Transmembrane</keyword>
<feature type="transmembrane region" description="Helical" evidence="1">
    <location>
        <begin position="61"/>
        <end position="85"/>
    </location>
</feature>
<dbReference type="WBParaSite" id="nRc.2.0.1.t00271-RA">
    <property type="protein sequence ID" value="nRc.2.0.1.t00271-RA"/>
    <property type="gene ID" value="nRc.2.0.1.g00271"/>
</dbReference>
<keyword evidence="1" id="KW-1133">Transmembrane helix</keyword>
<evidence type="ECO:0000313" key="2">
    <source>
        <dbReference type="Proteomes" id="UP000887565"/>
    </source>
</evidence>
<name>A0A915HDY8_ROMCU</name>
<evidence type="ECO:0000256" key="1">
    <source>
        <dbReference type="SAM" id="Phobius"/>
    </source>
</evidence>
<dbReference type="AlphaFoldDB" id="A0A915HDY8"/>
<protein>
    <submittedName>
        <fullName evidence="3">G-protein coupled receptors family 1 profile domain-containing protein</fullName>
    </submittedName>
</protein>
<feature type="transmembrane region" description="Helical" evidence="1">
    <location>
        <begin position="27"/>
        <end position="49"/>
    </location>
</feature>
<keyword evidence="2" id="KW-1185">Reference proteome</keyword>
<keyword evidence="1" id="KW-0472">Membrane</keyword>
<feature type="transmembrane region" description="Helical" evidence="1">
    <location>
        <begin position="245"/>
        <end position="267"/>
    </location>
</feature>
<sequence>MPESVSNASYFPNNFYFGGPSWTLFEIYFFLLVSLLAMAANVLSLWILCRKSFKLKLNVRLLLISCSFCYSLRCFHYIMIGAYYFRLYYLGPLKMWDIWCSLAMYPYVVADNGVYLYAFMISLDRAWSTYLVGPKLTNHNLSSITIRTITLCVLPLLALTLFFYSGLSHDRPSFLSHCAIVQIMKPDFVLAGNIFILTTQCLTCLIYSILQIINAKKYANLLINTALYSLRLRARYSTNLNVTQWLMPISVFHCAYSFVIFATYNAIRLGRPDYFQGATLIIQRTIFTALAVESFTHPVMLIW</sequence>
<feature type="transmembrane region" description="Helical" evidence="1">
    <location>
        <begin position="188"/>
        <end position="210"/>
    </location>
</feature>
<dbReference type="Proteomes" id="UP000887565">
    <property type="component" value="Unplaced"/>
</dbReference>
<accession>A0A915HDY8</accession>